<keyword evidence="1" id="KW-1133">Transmembrane helix</keyword>
<name>A0ABD5U7F6_9EURY</name>
<feature type="transmembrane region" description="Helical" evidence="1">
    <location>
        <begin position="159"/>
        <end position="182"/>
    </location>
</feature>
<keyword evidence="3" id="KW-1185">Reference proteome</keyword>
<feature type="transmembrane region" description="Helical" evidence="1">
    <location>
        <begin position="48"/>
        <end position="67"/>
    </location>
</feature>
<feature type="transmembrane region" description="Helical" evidence="1">
    <location>
        <begin position="79"/>
        <end position="97"/>
    </location>
</feature>
<reference evidence="2 3" key="1">
    <citation type="journal article" date="2019" name="Int. J. Syst. Evol. Microbiol.">
        <title>The Global Catalogue of Microorganisms (GCM) 10K type strain sequencing project: providing services to taxonomists for standard genome sequencing and annotation.</title>
        <authorList>
            <consortium name="The Broad Institute Genomics Platform"/>
            <consortium name="The Broad Institute Genome Sequencing Center for Infectious Disease"/>
            <person name="Wu L."/>
            <person name="Ma J."/>
        </authorList>
    </citation>
    <scope>NUCLEOTIDE SEQUENCE [LARGE SCALE GENOMIC DNA]</scope>
    <source>
        <strain evidence="2 3">PSRA2</strain>
    </source>
</reference>
<evidence type="ECO:0000256" key="1">
    <source>
        <dbReference type="SAM" id="Phobius"/>
    </source>
</evidence>
<evidence type="ECO:0000313" key="2">
    <source>
        <dbReference type="EMBL" id="MFC6836279.1"/>
    </source>
</evidence>
<protein>
    <submittedName>
        <fullName evidence="2">HdeD family acid-resistance protein</fullName>
    </submittedName>
</protein>
<dbReference type="InterPro" id="IPR052712">
    <property type="entry name" value="Acid_resist_chaperone_HdeD"/>
</dbReference>
<dbReference type="PANTHER" id="PTHR34989">
    <property type="entry name" value="PROTEIN HDED"/>
    <property type="match status" value="1"/>
</dbReference>
<feature type="transmembrane region" description="Helical" evidence="1">
    <location>
        <begin position="21"/>
        <end position="42"/>
    </location>
</feature>
<proteinExistence type="predicted"/>
<gene>
    <name evidence="2" type="ORF">ACFQHK_07135</name>
</gene>
<dbReference type="InterPro" id="IPR005325">
    <property type="entry name" value="DUF308_memb"/>
</dbReference>
<keyword evidence="1" id="KW-0812">Transmembrane</keyword>
<dbReference type="Pfam" id="PF03729">
    <property type="entry name" value="DUF308"/>
    <property type="match status" value="1"/>
</dbReference>
<dbReference type="PANTHER" id="PTHR34989:SF1">
    <property type="entry name" value="PROTEIN HDED"/>
    <property type="match status" value="1"/>
</dbReference>
<organism evidence="2 3">
    <name type="scientific">Halomarina ordinaria</name>
    <dbReference type="NCBI Taxonomy" id="3033939"/>
    <lineage>
        <taxon>Archaea</taxon>
        <taxon>Methanobacteriati</taxon>
        <taxon>Methanobacteriota</taxon>
        <taxon>Stenosarchaea group</taxon>
        <taxon>Halobacteria</taxon>
        <taxon>Halobacteriales</taxon>
        <taxon>Natronomonadaceae</taxon>
        <taxon>Halomarina</taxon>
    </lineage>
</organism>
<keyword evidence="1" id="KW-0472">Membrane</keyword>
<dbReference type="Proteomes" id="UP001596406">
    <property type="component" value="Unassembled WGS sequence"/>
</dbReference>
<accession>A0ABD5U7F6</accession>
<feature type="transmembrane region" description="Helical" evidence="1">
    <location>
        <begin position="103"/>
        <end position="124"/>
    </location>
</feature>
<evidence type="ECO:0000313" key="3">
    <source>
        <dbReference type="Proteomes" id="UP001596406"/>
    </source>
</evidence>
<feature type="transmembrane region" description="Helical" evidence="1">
    <location>
        <begin position="136"/>
        <end position="153"/>
    </location>
</feature>
<dbReference type="EMBL" id="JBHSXM010000001">
    <property type="protein sequence ID" value="MFC6836279.1"/>
    <property type="molecule type" value="Genomic_DNA"/>
</dbReference>
<dbReference type="AlphaFoldDB" id="A0ABD5U7F6"/>
<comment type="caution">
    <text evidence="2">The sequence shown here is derived from an EMBL/GenBank/DDBJ whole genome shotgun (WGS) entry which is preliminary data.</text>
</comment>
<dbReference type="RefSeq" id="WP_304447968.1">
    <property type="nucleotide sequence ID" value="NZ_JARRAH010000001.1"/>
</dbReference>
<sequence length="201" mass="20861">MSHETTRDVETRRADTGLYGSWRTLLAGGVLIALLGVAAIVFPFVTGLSISIFLGAALVVGAVVHGAHAFTAEGWRGSMWQIVLGVVYLLAGVALLVNPVVGLLSLTLLLIAYFLVDGIVEIALGLRLRGEPRWGWLVASGAISVVLAALLWADFPTSAVWAVGLLFGISLLTTGVSMAMVAMTGRDEATATDTAASARGA</sequence>